<dbReference type="InterPro" id="IPR000719">
    <property type="entry name" value="Prot_kinase_dom"/>
</dbReference>
<dbReference type="InterPro" id="IPR011009">
    <property type="entry name" value="Kinase-like_dom_sf"/>
</dbReference>
<reference evidence="10 11" key="1">
    <citation type="submission" date="2012-10" db="EMBL/GenBank/DDBJ databases">
        <authorList>
            <person name="Zafar N."/>
            <person name="Inman J."/>
            <person name="Hall N."/>
            <person name="Lorenzi H."/>
            <person name="Caler E."/>
        </authorList>
    </citation>
    <scope>NUCLEOTIDE SEQUENCE [LARGE SCALE GENOMIC DNA]</scope>
    <source>
        <strain evidence="10 11">IP1</strain>
    </source>
</reference>
<dbReference type="VEuPathDB" id="AmoebaDB:EIN_032580"/>
<dbReference type="OrthoDB" id="504170at2759"/>
<evidence type="ECO:0000256" key="2">
    <source>
        <dbReference type="ARBA" id="ARBA00022527"/>
    </source>
</evidence>
<proteinExistence type="predicted"/>
<dbReference type="OMA" id="SHECEHL"/>
<evidence type="ECO:0000256" key="6">
    <source>
        <dbReference type="ARBA" id="ARBA00022840"/>
    </source>
</evidence>
<keyword evidence="5 10" id="KW-0418">Kinase</keyword>
<dbReference type="SMART" id="SM00220">
    <property type="entry name" value="S_TKc"/>
    <property type="match status" value="1"/>
</dbReference>
<keyword evidence="11" id="KW-1185">Reference proteome</keyword>
<dbReference type="Proteomes" id="UP000014680">
    <property type="component" value="Unassembled WGS sequence"/>
</dbReference>
<dbReference type="AlphaFoldDB" id="A0A0A1TY72"/>
<accession>A0A0A1TY72</accession>
<dbReference type="PROSITE" id="PS00108">
    <property type="entry name" value="PROTEIN_KINASE_ST"/>
    <property type="match status" value="1"/>
</dbReference>
<dbReference type="FunFam" id="3.30.200.20:FF:000003">
    <property type="entry name" value="Non-specific serine/threonine protein kinase"/>
    <property type="match status" value="1"/>
</dbReference>
<dbReference type="EMBL" id="KB206969">
    <property type="protein sequence ID" value="ELP86467.1"/>
    <property type="molecule type" value="Genomic_DNA"/>
</dbReference>
<evidence type="ECO:0000256" key="1">
    <source>
        <dbReference type="ARBA" id="ARBA00012513"/>
    </source>
</evidence>
<protein>
    <recommendedName>
        <fullName evidence="1">non-specific serine/threonine protein kinase</fullName>
        <ecNumber evidence="1">2.7.11.1</ecNumber>
    </recommendedName>
</protein>
<evidence type="ECO:0000256" key="7">
    <source>
        <dbReference type="ARBA" id="ARBA00047899"/>
    </source>
</evidence>
<comment type="catalytic activity">
    <reaction evidence="7">
        <text>L-threonyl-[protein] + ATP = O-phospho-L-threonyl-[protein] + ADP + H(+)</text>
        <dbReference type="Rhea" id="RHEA:46608"/>
        <dbReference type="Rhea" id="RHEA-COMP:11060"/>
        <dbReference type="Rhea" id="RHEA-COMP:11605"/>
        <dbReference type="ChEBI" id="CHEBI:15378"/>
        <dbReference type="ChEBI" id="CHEBI:30013"/>
        <dbReference type="ChEBI" id="CHEBI:30616"/>
        <dbReference type="ChEBI" id="CHEBI:61977"/>
        <dbReference type="ChEBI" id="CHEBI:456216"/>
        <dbReference type="EC" id="2.7.11.1"/>
    </reaction>
</comment>
<keyword evidence="3 10" id="KW-0808">Transferase</keyword>
<dbReference type="PROSITE" id="PS50011">
    <property type="entry name" value="PROTEIN_KINASE_DOM"/>
    <property type="match status" value="1"/>
</dbReference>
<keyword evidence="2 10" id="KW-0723">Serine/threonine-protein kinase</keyword>
<comment type="catalytic activity">
    <reaction evidence="8">
        <text>L-seryl-[protein] + ATP = O-phospho-L-seryl-[protein] + ADP + H(+)</text>
        <dbReference type="Rhea" id="RHEA:17989"/>
        <dbReference type="Rhea" id="RHEA-COMP:9863"/>
        <dbReference type="Rhea" id="RHEA-COMP:11604"/>
        <dbReference type="ChEBI" id="CHEBI:15378"/>
        <dbReference type="ChEBI" id="CHEBI:29999"/>
        <dbReference type="ChEBI" id="CHEBI:30616"/>
        <dbReference type="ChEBI" id="CHEBI:83421"/>
        <dbReference type="ChEBI" id="CHEBI:456216"/>
        <dbReference type="EC" id="2.7.11.1"/>
    </reaction>
</comment>
<dbReference type="EC" id="2.7.11.1" evidence="1"/>
<dbReference type="GO" id="GO:0005737">
    <property type="term" value="C:cytoplasm"/>
    <property type="evidence" value="ECO:0007669"/>
    <property type="project" value="TreeGrafter"/>
</dbReference>
<feature type="domain" description="Protein kinase" evidence="9">
    <location>
        <begin position="10"/>
        <end position="265"/>
    </location>
</feature>
<dbReference type="RefSeq" id="XP_004185813.1">
    <property type="nucleotide sequence ID" value="XM_004185765.1"/>
</dbReference>
<evidence type="ECO:0000256" key="3">
    <source>
        <dbReference type="ARBA" id="ARBA00022679"/>
    </source>
</evidence>
<evidence type="ECO:0000313" key="10">
    <source>
        <dbReference type="EMBL" id="ELP86467.1"/>
    </source>
</evidence>
<evidence type="ECO:0000256" key="5">
    <source>
        <dbReference type="ARBA" id="ARBA00022777"/>
    </source>
</evidence>
<dbReference type="Gene3D" id="1.10.510.10">
    <property type="entry name" value="Transferase(Phosphotransferase) domain 1"/>
    <property type="match status" value="1"/>
</dbReference>
<sequence length="540" mass="61073">MAQCYRVGQFIIGKKLGEGVCGKCYLAFHETTGVKVAIKIIDKSTVTQHPEMKRKIEREIAFLKIVNHQNVMKLYTVYETSKYLFLVMELMEGGELFDYIADKGYLPVDEVFNFFNQIINAVEHFHSRQICHCDLKPENMLLSKDKKILKIADFGMSAYNGYNKLREGCGSPHYAAPEVSMKKTYDGCIADIWSCGVVLYVMAFGLMPFDGDTLDEILAKVQKGVFEFPSEPVVPDSLRELISRLMTIDPTKRITIPEIRQSTFFKSFKAETYEIPPIVDEAGEPITKVDPNILTTLCYLLNNVHIVEIRESLTKKEPNTIRAFYRLLEQHRKNSEEDPFTFSRSSPGPQSLKNTIFAVPGSSPSTQSFSPAFTELSNSKKQRASIQHVKTPKGGLGVVPIQIANEDIGMSASLRSPLMFSMPKQAEWGLVGNHDVQTSEEVELYCSAQMAKEKMVKACNELGIVKKENEKGDFECEYKYMDVSDTNVLFEVTVKEKDIDDTSFGFGEMTTVVFKFEKGDIMSFSDVYNLITKLITDPDY</sequence>
<dbReference type="Pfam" id="PF00069">
    <property type="entry name" value="Pkinase"/>
    <property type="match status" value="1"/>
</dbReference>
<dbReference type="PANTHER" id="PTHR24346:SF82">
    <property type="entry name" value="KP78A-RELATED"/>
    <property type="match status" value="1"/>
</dbReference>
<keyword evidence="6" id="KW-0067">ATP-binding</keyword>
<dbReference type="GO" id="GO:0005524">
    <property type="term" value="F:ATP binding"/>
    <property type="evidence" value="ECO:0007669"/>
    <property type="project" value="UniProtKB-KW"/>
</dbReference>
<keyword evidence="4" id="KW-0547">Nucleotide-binding</keyword>
<dbReference type="GO" id="GO:0106310">
    <property type="term" value="F:protein serine kinase activity"/>
    <property type="evidence" value="ECO:0007669"/>
    <property type="project" value="RHEA"/>
</dbReference>
<dbReference type="PANTHER" id="PTHR24346">
    <property type="entry name" value="MAP/MICROTUBULE AFFINITY-REGULATING KINASE"/>
    <property type="match status" value="1"/>
</dbReference>
<dbReference type="GeneID" id="14885386"/>
<gene>
    <name evidence="10" type="ORF">EIN_032580</name>
</gene>
<dbReference type="FunFam" id="1.10.510.10:FF:000571">
    <property type="entry name" value="Maternal embryonic leucine zipper kinase"/>
    <property type="match status" value="1"/>
</dbReference>
<name>A0A0A1TY72_ENTIV</name>
<dbReference type="GO" id="GO:0035556">
    <property type="term" value="P:intracellular signal transduction"/>
    <property type="evidence" value="ECO:0007669"/>
    <property type="project" value="TreeGrafter"/>
</dbReference>
<evidence type="ECO:0000256" key="8">
    <source>
        <dbReference type="ARBA" id="ARBA00048679"/>
    </source>
</evidence>
<dbReference type="InterPro" id="IPR008271">
    <property type="entry name" value="Ser/Thr_kinase_AS"/>
</dbReference>
<dbReference type="GO" id="GO:0004674">
    <property type="term" value="F:protein serine/threonine kinase activity"/>
    <property type="evidence" value="ECO:0007669"/>
    <property type="project" value="UniProtKB-KW"/>
</dbReference>
<evidence type="ECO:0000256" key="4">
    <source>
        <dbReference type="ARBA" id="ARBA00022741"/>
    </source>
</evidence>
<evidence type="ECO:0000259" key="9">
    <source>
        <dbReference type="PROSITE" id="PS50011"/>
    </source>
</evidence>
<dbReference type="SUPFAM" id="SSF56112">
    <property type="entry name" value="Protein kinase-like (PK-like)"/>
    <property type="match status" value="1"/>
</dbReference>
<dbReference type="KEGG" id="eiv:EIN_032580"/>
<evidence type="ECO:0000313" key="11">
    <source>
        <dbReference type="Proteomes" id="UP000014680"/>
    </source>
</evidence>
<organism evidence="10 11">
    <name type="scientific">Entamoeba invadens IP1</name>
    <dbReference type="NCBI Taxonomy" id="370355"/>
    <lineage>
        <taxon>Eukaryota</taxon>
        <taxon>Amoebozoa</taxon>
        <taxon>Evosea</taxon>
        <taxon>Archamoebae</taxon>
        <taxon>Mastigamoebida</taxon>
        <taxon>Entamoebidae</taxon>
        <taxon>Entamoeba</taxon>
    </lineage>
</organism>